<proteinExistence type="predicted"/>
<dbReference type="PROSITE" id="PS51257">
    <property type="entry name" value="PROKAR_LIPOPROTEIN"/>
    <property type="match status" value="1"/>
</dbReference>
<evidence type="ECO:0000313" key="3">
    <source>
        <dbReference type="EMBL" id="HIX05753.1"/>
    </source>
</evidence>
<feature type="chain" id="PRO_5038362483" evidence="2">
    <location>
        <begin position="27"/>
        <end position="470"/>
    </location>
</feature>
<reference evidence="3" key="1">
    <citation type="journal article" date="2021" name="PeerJ">
        <title>Extensive microbial diversity within the chicken gut microbiome revealed by metagenomics and culture.</title>
        <authorList>
            <person name="Gilroy R."/>
            <person name="Ravi A."/>
            <person name="Getino M."/>
            <person name="Pursley I."/>
            <person name="Horton D.L."/>
            <person name="Alikhan N.F."/>
            <person name="Baker D."/>
            <person name="Gharbi K."/>
            <person name="Hall N."/>
            <person name="Watson M."/>
            <person name="Adriaenssens E.M."/>
            <person name="Foster-Nyarko E."/>
            <person name="Jarju S."/>
            <person name="Secka A."/>
            <person name="Antonio M."/>
            <person name="Oren A."/>
            <person name="Chaudhuri R.R."/>
            <person name="La Ragione R."/>
            <person name="Hildebrand F."/>
            <person name="Pallen M.J."/>
        </authorList>
    </citation>
    <scope>NUCLEOTIDE SEQUENCE</scope>
    <source>
        <strain evidence="3">2239</strain>
    </source>
</reference>
<dbReference type="AlphaFoldDB" id="A0A9D2ADH2"/>
<sequence length="470" mass="50118">MKAKFLSILLAMVLLASLAACSSADAPGSGAGSQPASAGDAASSTSDGNAAEQSEATLEPFNRNAALDETVLVDEGGIKITATGLTYTDYSVELALTIENNSGKDLSFVSGSLGYSCNSINGYMIDDGYLNCDVSNGKKANEVIEFGYDALMPYGINEIADLEIGFTITDDDYNSTYTGPRALRTSAADAHDYGTDHYQQTIASSAAMNTYGYEVVYFGQDAVYEQNGVKLLSSGVLRNKNGETALLLELENTTDSMVYVSSSDIRINGFVVSGSTWSSDAINPGKRRIAEVELSSVLDGEFWSTYGITEVGSVSLSLEQSDEEGVTLAEKTPVTIAIPGASASFDAAGKEVYNSNGLRIVFKAVQEDASDWSDDLYVLLAAENSSGKTLTIDDVYDSLSVNGFMTDYSFYNQELADGESAALVIQLWQSSLEDNQITSTSDIQDIELKFEIKEGYTTLEEPVITITIDG</sequence>
<name>A0A9D2ADH2_9FIRM</name>
<comment type="caution">
    <text evidence="3">The sequence shown here is derived from an EMBL/GenBank/DDBJ whole genome shotgun (WGS) entry which is preliminary data.</text>
</comment>
<protein>
    <submittedName>
        <fullName evidence="3">Catabolite control protein A</fullName>
    </submittedName>
</protein>
<organism evidence="3 4">
    <name type="scientific">Candidatus Allofournierella pullicola</name>
    <dbReference type="NCBI Taxonomy" id="2838596"/>
    <lineage>
        <taxon>Bacteria</taxon>
        <taxon>Bacillati</taxon>
        <taxon>Bacillota</taxon>
        <taxon>Clostridia</taxon>
        <taxon>Eubacteriales</taxon>
        <taxon>Oscillospiraceae</taxon>
        <taxon>Allofournierella</taxon>
    </lineage>
</organism>
<feature type="region of interest" description="Disordered" evidence="1">
    <location>
        <begin position="29"/>
        <end position="59"/>
    </location>
</feature>
<dbReference type="Proteomes" id="UP000824193">
    <property type="component" value="Unassembled WGS sequence"/>
</dbReference>
<evidence type="ECO:0000313" key="4">
    <source>
        <dbReference type="Proteomes" id="UP000824193"/>
    </source>
</evidence>
<gene>
    <name evidence="3" type="ORF">H9865_06595</name>
</gene>
<feature type="compositionally biased region" description="Low complexity" evidence="1">
    <location>
        <begin position="29"/>
        <end position="51"/>
    </location>
</feature>
<evidence type="ECO:0000256" key="1">
    <source>
        <dbReference type="SAM" id="MobiDB-lite"/>
    </source>
</evidence>
<reference evidence="3" key="2">
    <citation type="submission" date="2021-04" db="EMBL/GenBank/DDBJ databases">
        <authorList>
            <person name="Gilroy R."/>
        </authorList>
    </citation>
    <scope>NUCLEOTIDE SEQUENCE</scope>
    <source>
        <strain evidence="3">2239</strain>
    </source>
</reference>
<dbReference type="EMBL" id="DXFW01000020">
    <property type="protein sequence ID" value="HIX05753.1"/>
    <property type="molecule type" value="Genomic_DNA"/>
</dbReference>
<feature type="signal peptide" evidence="2">
    <location>
        <begin position="1"/>
        <end position="26"/>
    </location>
</feature>
<evidence type="ECO:0000256" key="2">
    <source>
        <dbReference type="SAM" id="SignalP"/>
    </source>
</evidence>
<accession>A0A9D2ADH2</accession>
<keyword evidence="2" id="KW-0732">Signal</keyword>